<sequence>MGRGDKTRLAELRRCSPPREPAFLASTSWHSPSPLDGLDAGEPHALKASLVRGRYGRAATYVAVAVVANHIRRVLVPWLGQFVWHHAVVADMKLARSAPHALLEASLLDFAWADVGRWACQQAALSVLARAVMARRPVDGADARRRQRGPSVGRRARAPGGHEGDGDAAADDSHGQSSDMASDARCVLRLVAGLTLLERHYTESCWALAHVYATARLLLSTRPCDAAFLRRLVLESTPRARSALQAGLVLRWLYRSVSAATTTRWPRLVLLLACACCVGTLHILRHSGRYFILLEMSDMLVTFGWMALGMAVLMAWAVRDWARVWLRGHV</sequence>
<evidence type="ECO:0000313" key="3">
    <source>
        <dbReference type="EMBL" id="KAH0968184.1"/>
    </source>
</evidence>
<keyword evidence="4" id="KW-1185">Reference proteome</keyword>
<dbReference type="OrthoDB" id="5233297at2759"/>
<dbReference type="AlphaFoldDB" id="A0A9P8N7I1"/>
<dbReference type="Proteomes" id="UP000824596">
    <property type="component" value="Unassembled WGS sequence"/>
</dbReference>
<feature type="transmembrane region" description="Helical" evidence="2">
    <location>
        <begin position="265"/>
        <end position="284"/>
    </location>
</feature>
<comment type="caution">
    <text evidence="3">The sequence shown here is derived from an EMBL/GenBank/DDBJ whole genome shotgun (WGS) entry which is preliminary data.</text>
</comment>
<accession>A0A9P8N7I1</accession>
<organism evidence="3 4">
    <name type="scientific">Hirsutella rhossiliensis</name>
    <dbReference type="NCBI Taxonomy" id="111463"/>
    <lineage>
        <taxon>Eukaryota</taxon>
        <taxon>Fungi</taxon>
        <taxon>Dikarya</taxon>
        <taxon>Ascomycota</taxon>
        <taxon>Pezizomycotina</taxon>
        <taxon>Sordariomycetes</taxon>
        <taxon>Hypocreomycetidae</taxon>
        <taxon>Hypocreales</taxon>
        <taxon>Ophiocordycipitaceae</taxon>
        <taxon>Hirsutella</taxon>
    </lineage>
</organism>
<feature type="transmembrane region" description="Helical" evidence="2">
    <location>
        <begin position="296"/>
        <end position="318"/>
    </location>
</feature>
<evidence type="ECO:0000313" key="4">
    <source>
        <dbReference type="Proteomes" id="UP000824596"/>
    </source>
</evidence>
<keyword evidence="2" id="KW-0472">Membrane</keyword>
<reference evidence="3" key="1">
    <citation type="submission" date="2021-09" db="EMBL/GenBank/DDBJ databases">
        <title>A high-quality genome of the endoparasitic fungus Hirsutella rhossiliensis with a comparison of Hirsutella genomes reveals transposable elements contributing to genome size variation.</title>
        <authorList>
            <person name="Lin R."/>
            <person name="Jiao Y."/>
            <person name="Sun X."/>
            <person name="Ling J."/>
            <person name="Xie B."/>
            <person name="Cheng X."/>
        </authorList>
    </citation>
    <scope>NUCLEOTIDE SEQUENCE</scope>
    <source>
        <strain evidence="3">HR02</strain>
    </source>
</reference>
<keyword evidence="2" id="KW-1133">Transmembrane helix</keyword>
<proteinExistence type="predicted"/>
<keyword evidence="2" id="KW-0812">Transmembrane</keyword>
<evidence type="ECO:0000256" key="2">
    <source>
        <dbReference type="SAM" id="Phobius"/>
    </source>
</evidence>
<dbReference type="GeneID" id="68349955"/>
<gene>
    <name evidence="3" type="ORF">HRG_00826</name>
</gene>
<dbReference type="EMBL" id="JAIZPD010000001">
    <property type="protein sequence ID" value="KAH0968184.1"/>
    <property type="molecule type" value="Genomic_DNA"/>
</dbReference>
<protein>
    <submittedName>
        <fullName evidence="3">Uncharacterized protein</fullName>
    </submittedName>
</protein>
<evidence type="ECO:0000256" key="1">
    <source>
        <dbReference type="SAM" id="MobiDB-lite"/>
    </source>
</evidence>
<name>A0A9P8N7I1_9HYPO</name>
<dbReference type="RefSeq" id="XP_044725697.1">
    <property type="nucleotide sequence ID" value="XM_044859297.1"/>
</dbReference>
<feature type="region of interest" description="Disordered" evidence="1">
    <location>
        <begin position="139"/>
        <end position="178"/>
    </location>
</feature>